<sequence length="151" mass="17525">MQKTGISACSWQDKKKVNFFTTNCLPNAPCVSAHKKYMGGVHYTKQKRGDHKMPVNSHRWYHYQAIFYIETAPSTICWETTAHVKDHWSHGSRRRRDTFSHKTAFKSLHAVCQKWTETSINLTIFFYVRCVTLHCVLPALSHSTYSNTDAL</sequence>
<dbReference type="AlphaFoldDB" id="A0AAD9PVX9"/>
<proteinExistence type="predicted"/>
<evidence type="ECO:0000313" key="2">
    <source>
        <dbReference type="Proteomes" id="UP001249851"/>
    </source>
</evidence>
<gene>
    <name evidence="1" type="ORF">P5673_029281</name>
</gene>
<protein>
    <submittedName>
        <fullName evidence="1">Uncharacterized protein</fullName>
    </submittedName>
</protein>
<comment type="caution">
    <text evidence="1">The sequence shown here is derived from an EMBL/GenBank/DDBJ whole genome shotgun (WGS) entry which is preliminary data.</text>
</comment>
<name>A0AAD9PVX9_ACRCE</name>
<reference evidence="1" key="2">
    <citation type="journal article" date="2023" name="Science">
        <title>Genomic signatures of disease resistance in endangered staghorn corals.</title>
        <authorList>
            <person name="Vollmer S.V."/>
            <person name="Selwyn J.D."/>
            <person name="Despard B.A."/>
            <person name="Roesel C.L."/>
        </authorList>
    </citation>
    <scope>NUCLEOTIDE SEQUENCE</scope>
    <source>
        <strain evidence="1">K2</strain>
    </source>
</reference>
<dbReference type="EMBL" id="JARQWQ010000115">
    <property type="protein sequence ID" value="KAK2550092.1"/>
    <property type="molecule type" value="Genomic_DNA"/>
</dbReference>
<keyword evidence="2" id="KW-1185">Reference proteome</keyword>
<reference evidence="1" key="1">
    <citation type="journal article" date="2023" name="G3 (Bethesda)">
        <title>Whole genome assembly and annotation of the endangered Caribbean coral Acropora cervicornis.</title>
        <authorList>
            <person name="Selwyn J.D."/>
            <person name="Vollmer S.V."/>
        </authorList>
    </citation>
    <scope>NUCLEOTIDE SEQUENCE</scope>
    <source>
        <strain evidence="1">K2</strain>
    </source>
</reference>
<accession>A0AAD9PVX9</accession>
<dbReference type="Proteomes" id="UP001249851">
    <property type="component" value="Unassembled WGS sequence"/>
</dbReference>
<organism evidence="1 2">
    <name type="scientific">Acropora cervicornis</name>
    <name type="common">Staghorn coral</name>
    <dbReference type="NCBI Taxonomy" id="6130"/>
    <lineage>
        <taxon>Eukaryota</taxon>
        <taxon>Metazoa</taxon>
        <taxon>Cnidaria</taxon>
        <taxon>Anthozoa</taxon>
        <taxon>Hexacorallia</taxon>
        <taxon>Scleractinia</taxon>
        <taxon>Astrocoeniina</taxon>
        <taxon>Acroporidae</taxon>
        <taxon>Acropora</taxon>
    </lineage>
</organism>
<evidence type="ECO:0000313" key="1">
    <source>
        <dbReference type="EMBL" id="KAK2550092.1"/>
    </source>
</evidence>